<organism evidence="1">
    <name type="scientific">Chloropicon laureae</name>
    <dbReference type="NCBI Taxonomy" id="464258"/>
    <lineage>
        <taxon>Eukaryota</taxon>
        <taxon>Viridiplantae</taxon>
        <taxon>Chlorophyta</taxon>
        <taxon>Chloropicophyceae</taxon>
        <taxon>Chloropicales</taxon>
        <taxon>Chloropicaceae</taxon>
        <taxon>Chloropicon</taxon>
    </lineage>
</organism>
<dbReference type="Pfam" id="PF04720">
    <property type="entry name" value="PDDEXK_6"/>
    <property type="match status" value="1"/>
</dbReference>
<evidence type="ECO:0000313" key="1">
    <source>
        <dbReference type="EMBL" id="CAE0021432.1"/>
    </source>
</evidence>
<accession>A0A7S2Z3N7</accession>
<protein>
    <submittedName>
        <fullName evidence="1">Uncharacterized protein</fullName>
    </submittedName>
</protein>
<gene>
    <name evidence="1" type="ORF">CLAU1311_LOCUS5395</name>
</gene>
<reference evidence="1" key="1">
    <citation type="submission" date="2021-01" db="EMBL/GenBank/DDBJ databases">
        <authorList>
            <person name="Corre E."/>
            <person name="Pelletier E."/>
            <person name="Niang G."/>
            <person name="Scheremetjew M."/>
            <person name="Finn R."/>
            <person name="Kale V."/>
            <person name="Holt S."/>
            <person name="Cochrane G."/>
            <person name="Meng A."/>
            <person name="Brown T."/>
            <person name="Cohen L."/>
        </authorList>
    </citation>
    <scope>NUCLEOTIDE SEQUENCE</scope>
    <source>
        <strain evidence="1">RCC856</strain>
    </source>
</reference>
<proteinExistence type="predicted"/>
<name>A0A7S2Z3N7_9CHLO</name>
<dbReference type="PANTHER" id="PTHR31579:SF1">
    <property type="entry name" value="OS03G0796600 PROTEIN"/>
    <property type="match status" value="1"/>
</dbReference>
<sequence>MSPSAAATAAGSAGGLKRVPSMLFEMELEESSLAELQGHSGAERHARGAELARGAPLGDSLAETSPATYELRNLVKPRGQFQERVREAVEAASRAQQPSQRLYGMDKAAGQKYQLEKWLCVFKSLLLAEFEDASLSVVVRTSVGGGVGGECLQNLRHSFVIVGGDTVIEPSFREQFAVARPSAEYQRFYESIPEFFVGTMAVLTRAVNLICSEMSRSFAENNLSVPAWRKKQGLLSKWRPKKWEDRRVTLDLDALANNKCAVGLQSVGVSKQTPAAVRMLGIS</sequence>
<dbReference type="InterPro" id="IPR006502">
    <property type="entry name" value="PDDEXK-like"/>
</dbReference>
<dbReference type="AlphaFoldDB" id="A0A7S2Z3N7"/>
<dbReference type="EMBL" id="HBHU01008341">
    <property type="protein sequence ID" value="CAE0021432.1"/>
    <property type="molecule type" value="Transcribed_RNA"/>
</dbReference>
<dbReference type="PANTHER" id="PTHR31579">
    <property type="entry name" value="OS03G0796600 PROTEIN"/>
    <property type="match status" value="1"/>
</dbReference>